<dbReference type="InterPro" id="IPR046278">
    <property type="entry name" value="DUF6311"/>
</dbReference>
<feature type="transmembrane region" description="Helical" evidence="1">
    <location>
        <begin position="167"/>
        <end position="185"/>
    </location>
</feature>
<feature type="transmembrane region" description="Helical" evidence="1">
    <location>
        <begin position="423"/>
        <end position="445"/>
    </location>
</feature>
<dbReference type="AlphaFoldDB" id="A0A519BK19"/>
<accession>A0A519BK19</accession>
<proteinExistence type="predicted"/>
<feature type="transmembrane region" description="Helical" evidence="1">
    <location>
        <begin position="60"/>
        <end position="80"/>
    </location>
</feature>
<evidence type="ECO:0000259" key="2">
    <source>
        <dbReference type="Pfam" id="PF19830"/>
    </source>
</evidence>
<dbReference type="Pfam" id="PF19830">
    <property type="entry name" value="DUF6311"/>
    <property type="match status" value="1"/>
</dbReference>
<feature type="transmembrane region" description="Helical" evidence="1">
    <location>
        <begin position="144"/>
        <end position="161"/>
    </location>
</feature>
<keyword evidence="1" id="KW-0812">Transmembrane</keyword>
<name>A0A519BK19_9DELT</name>
<feature type="domain" description="DUF6311" evidence="2">
    <location>
        <begin position="29"/>
        <end position="397"/>
    </location>
</feature>
<feature type="transmembrane region" description="Helical" evidence="1">
    <location>
        <begin position="118"/>
        <end position="137"/>
    </location>
</feature>
<evidence type="ECO:0000313" key="4">
    <source>
        <dbReference type="Proteomes" id="UP000319296"/>
    </source>
</evidence>
<feature type="transmembrane region" description="Helical" evidence="1">
    <location>
        <begin position="323"/>
        <end position="342"/>
    </location>
</feature>
<evidence type="ECO:0000313" key="3">
    <source>
        <dbReference type="EMBL" id="RZD17599.1"/>
    </source>
</evidence>
<feature type="transmembrane region" description="Helical" evidence="1">
    <location>
        <begin position="21"/>
        <end position="40"/>
    </location>
</feature>
<dbReference type="EMBL" id="SGBB01000030">
    <property type="protein sequence ID" value="RZD17599.1"/>
    <property type="molecule type" value="Genomic_DNA"/>
</dbReference>
<keyword evidence="1" id="KW-1133">Transmembrane helix</keyword>
<evidence type="ECO:0000256" key="1">
    <source>
        <dbReference type="SAM" id="Phobius"/>
    </source>
</evidence>
<feature type="transmembrane region" description="Helical" evidence="1">
    <location>
        <begin position="92"/>
        <end position="112"/>
    </location>
</feature>
<reference evidence="3 4" key="1">
    <citation type="journal article" date="2019" name="ISME J.">
        <title>Insights into ecological role of a new deltaproteobacterial order Candidatus Acidulodesulfobacterales by metagenomics and metatranscriptomics.</title>
        <authorList>
            <person name="Tan S."/>
            <person name="Liu J."/>
            <person name="Fang Y."/>
            <person name="Hedlund B.P."/>
            <person name="Lian Z.H."/>
            <person name="Huang L.Y."/>
            <person name="Li J.T."/>
            <person name="Huang L.N."/>
            <person name="Li W.J."/>
            <person name="Jiang H.C."/>
            <person name="Dong H.L."/>
            <person name="Shu W.S."/>
        </authorList>
    </citation>
    <scope>NUCLEOTIDE SEQUENCE [LARGE SCALE GENOMIC DNA]</scope>
    <source>
        <strain evidence="3">AP1</strain>
    </source>
</reference>
<organism evidence="3 4">
    <name type="scientific">Candidatus Acididesulfobacter diazotrophicus</name>
    <dbReference type="NCBI Taxonomy" id="2597226"/>
    <lineage>
        <taxon>Bacteria</taxon>
        <taxon>Deltaproteobacteria</taxon>
        <taxon>Candidatus Acidulodesulfobacterales</taxon>
        <taxon>Candidatus Acididesulfobacter</taxon>
    </lineage>
</organism>
<feature type="transmembrane region" description="Helical" evidence="1">
    <location>
        <begin position="197"/>
        <end position="213"/>
    </location>
</feature>
<feature type="transmembrane region" description="Helical" evidence="1">
    <location>
        <begin position="219"/>
        <end position="236"/>
    </location>
</feature>
<feature type="transmembrane region" description="Helical" evidence="1">
    <location>
        <begin position="248"/>
        <end position="271"/>
    </location>
</feature>
<feature type="transmembrane region" description="Helical" evidence="1">
    <location>
        <begin position="349"/>
        <end position="375"/>
    </location>
</feature>
<protein>
    <recommendedName>
        <fullName evidence="2">DUF6311 domain-containing protein</fullName>
    </recommendedName>
</protein>
<keyword evidence="1" id="KW-0472">Membrane</keyword>
<feature type="transmembrane region" description="Helical" evidence="1">
    <location>
        <begin position="395"/>
        <end position="411"/>
    </location>
</feature>
<comment type="caution">
    <text evidence="3">The sequence shown here is derived from an EMBL/GenBank/DDBJ whole genome shotgun (WGS) entry which is preliminary data.</text>
</comment>
<gene>
    <name evidence="3" type="ORF">EVG15_10335</name>
</gene>
<dbReference type="Proteomes" id="UP000319296">
    <property type="component" value="Unassembled WGS sequence"/>
</dbReference>
<sequence length="711" mass="80834">MLKDKAQRLKVLIFDKIKLPKLPLLAFIIYLAVSILYFGLPILSHFNSELAASGTRDTAMFVWFLYWWPYAIIHGINPFISHYIWAPQGSPLTFTTSVPAAAILMAPVTLLIGPMASYNIIALLSPALAALFAYLVCKELTKKFLPSLFGGYIFGFSSFMLGEMLGGHLMLILAFPIPLAVYLSIRRIKNSISTKWFIVNFTILLVLLFGFSLELFATAAFFGAITCLIALLIYGNQGSQERGKLFSLFKNILISYFLAIIVISPYLYYMIKYFGVYPSVPNSPAFFSSDLLNYFFPTPITRLGGIIFTPLTKKFTGNYAEEGAYLGIPLLLIMSIVIIKFWKEKLIKLIAAVTIIVIICSFGPRLHIAGVYTIWMPWSLVLRLPLLSAALPIRFPMYVSLGAAILLAYWLTKSSWNVYGKYLAALIAIGFLIPNLSAGVAGAWIGKFYTPKFFKQGMYKKYIKQNENIIILPYMGEGYSMLYQARTNMYFRMAEGNAMGGVIPNYLLGNPATPILYNGTTAVGYEFNLVKFFRKEKVKAVITAKGSRKKWQKILKPLNFREINAGGVDIYYVPPKLKKLEEAMKIKMLRHGYFVFQSYRSAAVKYYDKYKTFSGLYPLHLEQIGLLPKSLGGFNRHSPKYNWTKNGFWIGRLGNSYAIGYFPAYYNLTKYLYKKFSKSIKKMYFPYPKLFNSSNNYNKYLQGQVLIQFKR</sequence>